<feature type="region of interest" description="Disordered" evidence="11">
    <location>
        <begin position="1"/>
        <end position="40"/>
    </location>
</feature>
<dbReference type="InterPro" id="IPR000182">
    <property type="entry name" value="GNAT_dom"/>
</dbReference>
<feature type="region of interest" description="Disordered" evidence="11">
    <location>
        <begin position="368"/>
        <end position="390"/>
    </location>
</feature>
<feature type="domain" description="PHD-type" evidence="12">
    <location>
        <begin position="782"/>
        <end position="827"/>
    </location>
</feature>
<dbReference type="InterPro" id="IPR056511">
    <property type="entry name" value="IDM1_C"/>
</dbReference>
<feature type="region of interest" description="Disordered" evidence="11">
    <location>
        <begin position="321"/>
        <end position="348"/>
    </location>
</feature>
<dbReference type="GO" id="GO:0045944">
    <property type="term" value="P:positive regulation of transcription by RNA polymerase II"/>
    <property type="evidence" value="ECO:0007669"/>
    <property type="project" value="TreeGrafter"/>
</dbReference>
<protein>
    <recommendedName>
        <fullName evidence="17">PHD-type domain-containing protein</fullName>
    </recommendedName>
</protein>
<dbReference type="Pfam" id="PF16135">
    <property type="entry name" value="TDBD"/>
    <property type="match status" value="2"/>
</dbReference>
<dbReference type="OrthoDB" id="1903104at2759"/>
<evidence type="ECO:0000256" key="2">
    <source>
        <dbReference type="ARBA" id="ARBA00022664"/>
    </source>
</evidence>
<keyword evidence="3" id="KW-0479">Metal-binding</keyword>
<reference evidence="15 16" key="1">
    <citation type="submission" date="2019-05" db="EMBL/GenBank/DDBJ databases">
        <title>Mikania micrantha, genome provides insights into the molecular mechanism of rapid growth.</title>
        <authorList>
            <person name="Liu B."/>
        </authorList>
    </citation>
    <scope>NUCLEOTIDE SEQUENCE [LARGE SCALE GENOMIC DNA]</scope>
    <source>
        <strain evidence="15">NLD-2019</strain>
        <tissue evidence="15">Leaf</tissue>
    </source>
</reference>
<dbReference type="SUPFAM" id="SSF55729">
    <property type="entry name" value="Acyl-CoA N-acyltransferases (Nat)"/>
    <property type="match status" value="1"/>
</dbReference>
<dbReference type="CDD" id="cd15539">
    <property type="entry name" value="PHD1_AIRE"/>
    <property type="match status" value="1"/>
</dbReference>
<keyword evidence="5" id="KW-0862">Zinc</keyword>
<dbReference type="InterPro" id="IPR012677">
    <property type="entry name" value="Nucleotide-bd_a/b_plait_sf"/>
</dbReference>
<dbReference type="FunFam" id="3.30.70.330:FF:000253">
    <property type="entry name" value="splicing factor 3B subunit 6-like protein"/>
    <property type="match status" value="1"/>
</dbReference>
<dbReference type="InterPro" id="IPR034150">
    <property type="entry name" value="SF3B6_RRM"/>
</dbReference>
<dbReference type="InterPro" id="IPR013083">
    <property type="entry name" value="Znf_RING/FYVE/PHD"/>
</dbReference>
<dbReference type="CDD" id="cd12241">
    <property type="entry name" value="RRM_SF3B14"/>
    <property type="match status" value="1"/>
</dbReference>
<feature type="domain" description="RRM" evidence="13">
    <location>
        <begin position="1122"/>
        <end position="1197"/>
    </location>
</feature>
<accession>A0A5N6P930</accession>
<evidence type="ECO:0000313" key="15">
    <source>
        <dbReference type="EMBL" id="KAD5961755.1"/>
    </source>
</evidence>
<evidence type="ECO:0000256" key="6">
    <source>
        <dbReference type="ARBA" id="ARBA00022884"/>
    </source>
</evidence>
<dbReference type="Gene3D" id="3.30.40.10">
    <property type="entry name" value="Zinc/RING finger domain, C3HC4 (zinc finger)"/>
    <property type="match status" value="2"/>
</dbReference>
<keyword evidence="6 10" id="KW-0694">RNA-binding</keyword>
<evidence type="ECO:0000256" key="11">
    <source>
        <dbReference type="SAM" id="MobiDB-lite"/>
    </source>
</evidence>
<dbReference type="InterPro" id="IPR000504">
    <property type="entry name" value="RRM_dom"/>
</dbReference>
<dbReference type="SUPFAM" id="SSF57903">
    <property type="entry name" value="FYVE/PHD zinc finger"/>
    <property type="match status" value="2"/>
</dbReference>
<dbReference type="Pfam" id="PF23209">
    <property type="entry name" value="IDM1_C"/>
    <property type="match status" value="1"/>
</dbReference>
<evidence type="ECO:0000256" key="7">
    <source>
        <dbReference type="ARBA" id="ARBA00023187"/>
    </source>
</evidence>
<keyword evidence="8" id="KW-0539">Nucleus</keyword>
<evidence type="ECO:0000259" key="13">
    <source>
        <dbReference type="PROSITE" id="PS50102"/>
    </source>
</evidence>
<dbReference type="EMBL" id="SZYD01000006">
    <property type="protein sequence ID" value="KAD5961755.1"/>
    <property type="molecule type" value="Genomic_DNA"/>
</dbReference>
<dbReference type="InterPro" id="IPR001965">
    <property type="entry name" value="Znf_PHD"/>
</dbReference>
<dbReference type="PROSITE" id="PS51186">
    <property type="entry name" value="GNAT"/>
    <property type="match status" value="1"/>
</dbReference>
<dbReference type="InterPro" id="IPR032308">
    <property type="entry name" value="TDBD"/>
</dbReference>
<evidence type="ECO:0000313" key="16">
    <source>
        <dbReference type="Proteomes" id="UP000326396"/>
    </source>
</evidence>
<feature type="compositionally biased region" description="Low complexity" evidence="11">
    <location>
        <begin position="368"/>
        <end position="379"/>
    </location>
</feature>
<organism evidence="15 16">
    <name type="scientific">Mikania micrantha</name>
    <name type="common">bitter vine</name>
    <dbReference type="NCBI Taxonomy" id="192012"/>
    <lineage>
        <taxon>Eukaryota</taxon>
        <taxon>Viridiplantae</taxon>
        <taxon>Streptophyta</taxon>
        <taxon>Embryophyta</taxon>
        <taxon>Tracheophyta</taxon>
        <taxon>Spermatophyta</taxon>
        <taxon>Magnoliopsida</taxon>
        <taxon>eudicotyledons</taxon>
        <taxon>Gunneridae</taxon>
        <taxon>Pentapetalae</taxon>
        <taxon>asterids</taxon>
        <taxon>campanulids</taxon>
        <taxon>Asterales</taxon>
        <taxon>Asteraceae</taxon>
        <taxon>Asteroideae</taxon>
        <taxon>Heliantheae alliance</taxon>
        <taxon>Eupatorieae</taxon>
        <taxon>Mikania</taxon>
    </lineage>
</organism>
<dbReference type="Proteomes" id="UP000326396">
    <property type="component" value="Linkage Group LG14"/>
</dbReference>
<evidence type="ECO:0000256" key="8">
    <source>
        <dbReference type="ARBA" id="ARBA00023242"/>
    </source>
</evidence>
<dbReference type="Gene3D" id="3.40.630.30">
    <property type="match status" value="1"/>
</dbReference>
<dbReference type="GO" id="GO:0006397">
    <property type="term" value="P:mRNA processing"/>
    <property type="evidence" value="ECO:0007669"/>
    <property type="project" value="UniProtKB-KW"/>
</dbReference>
<keyword evidence="4 9" id="KW-0863">Zinc-finger</keyword>
<dbReference type="SMART" id="SM00360">
    <property type="entry name" value="RRM"/>
    <property type="match status" value="1"/>
</dbReference>
<dbReference type="InterPro" id="IPR035979">
    <property type="entry name" value="RBD_domain_sf"/>
</dbReference>
<evidence type="ECO:0000256" key="3">
    <source>
        <dbReference type="ARBA" id="ARBA00022723"/>
    </source>
</evidence>
<dbReference type="SMART" id="SM00249">
    <property type="entry name" value="PHD"/>
    <property type="match status" value="2"/>
</dbReference>
<dbReference type="Pfam" id="PF00076">
    <property type="entry name" value="RRM_1"/>
    <property type="match status" value="1"/>
</dbReference>
<evidence type="ECO:0008006" key="17">
    <source>
        <dbReference type="Google" id="ProtNLM"/>
    </source>
</evidence>
<evidence type="ECO:0000256" key="10">
    <source>
        <dbReference type="PROSITE-ProRule" id="PRU00176"/>
    </source>
</evidence>
<proteinExistence type="predicted"/>
<feature type="domain" description="PHD-type" evidence="12">
    <location>
        <begin position="856"/>
        <end position="917"/>
    </location>
</feature>
<dbReference type="InterPro" id="IPR016181">
    <property type="entry name" value="Acyl_CoA_acyltransferase"/>
</dbReference>
<sequence length="1228" mass="136424">MEMEKKHQKRDNQWLKDGSDLEPLAKKQVKHGSIEVEAEPCPMNQSDVVLVSTEEEPCANMLPTESLNVIKSQPCVEQNARDPSDGLIIEPCGRRQTAEDMNDGMQNSSDEETVQQCLEVSNQQICEIKQATESLDNIGANHLHEMELDTSGEKRTSEVSNDMEIEPVIEQPVKECLNEMEQETHGRMQITGVVSDMGQDPMQTVGARSDIEPDPSIKKYPNKLETDDCGKVQPTEAFSESEPEPYVKQTVKECLPDPELKADVRKQTVQSIKDTGIEPTVIKQTTNALNDTKLEICVDQSVKEGQNAIVMDTCIKKEASNDDISSEVSNPNVSPRNHSSSFQTVDSHSDGKLVMKSQVVCGEITSACSGKSSCEGSSSQEEHGTNDTYGTLSTSHVVIEVPKHASTSSGIRKITFKFSKRKEDYDNHLPASALKCRGNAFVKGTCKVPRLNHSSDQGLHEPGDSFQYPANMDIMLGKVVPDGYPTTVKRLLSTRILEGAKVKYISAMGELIGIVKDCGYLCGCTTCNFSNVLRAHEFEEHAGGKTKHPNNHIYLENGKPIYSIIQAMKTAPFSTVEEAIKNVAGSSVNEELLQVWKGSLQRNMDRAKIDESHHMKLMNLYHSTSQAREDGSSPYSSYHKSFALEPQTIVDETLKEQKGLFKKPRSYTSGTAVEAKRSAEGGHKKRDNDLHRLLFMPNGLPDGTELAYYARGKKILDGYKQGNGIVCSHCDNEISPSQFEAHAGWAAKRQPYRHIYISNGLTLHDIALLLANGQSITTSSSDDMCAICGDRGELIICDGCPRAFHTACLELEGIPCEDWKCPYCRDSVGSGRKAAAESRPIVIRLTRVVKVREYETGGCVICRAHDFSVAEFDDRTVMLCDQCEKEYHVGCLRESGRCDLKALPLDKWFCCNHCDMIHGAIQDVVVNGAAVVSGSVLSTINKKHIEKGVGGAPNEIRWRMLSGKSRYPEHLPLLSRAAAIFRECFDPIVAKSGRDLIPVMVYGRNISGQEFGGIYCVVLMAGPIVVSAGLLRIFGREVAELPLVATSRQHQRKGYFQALFYCIEELLLSLGVELLVLPAAEEAESIWTKKLGFRKMTDDRRSPMAAISLRKGNTRLPPEVNRVLYVRNLPFNITSDEMYDIFGKYGAIRQIRIGTNKDTRGTAFVVYEDIYDAKTAVDHLSGFNVANRYLIVLYYQHAKMSKKFDQKKKEEELTKLQEKYGVTAKDLK</sequence>
<dbReference type="PANTHER" id="PTHR47025:SF7">
    <property type="entry name" value="ACYL-COA N-ACYLTRANSFERASE WITH RING_FYVE_PHD-TYPE ZINC FINGER DOMAIN-CONTAINING PROTEIN"/>
    <property type="match status" value="1"/>
</dbReference>
<evidence type="ECO:0000256" key="9">
    <source>
        <dbReference type="PROSITE-ProRule" id="PRU00146"/>
    </source>
</evidence>
<dbReference type="GO" id="GO:0016747">
    <property type="term" value="F:acyltransferase activity, transferring groups other than amino-acyl groups"/>
    <property type="evidence" value="ECO:0007669"/>
    <property type="project" value="InterPro"/>
</dbReference>
<evidence type="ECO:0000256" key="5">
    <source>
        <dbReference type="ARBA" id="ARBA00022833"/>
    </source>
</evidence>
<dbReference type="GO" id="GO:0003723">
    <property type="term" value="F:RNA binding"/>
    <property type="evidence" value="ECO:0007669"/>
    <property type="project" value="UniProtKB-UniRule"/>
</dbReference>
<dbReference type="GO" id="GO:0003682">
    <property type="term" value="F:chromatin binding"/>
    <property type="evidence" value="ECO:0007669"/>
    <property type="project" value="TreeGrafter"/>
</dbReference>
<dbReference type="PROSITE" id="PS50102">
    <property type="entry name" value="RRM"/>
    <property type="match status" value="1"/>
</dbReference>
<feature type="compositionally biased region" description="Polar residues" evidence="11">
    <location>
        <begin position="322"/>
        <end position="346"/>
    </location>
</feature>
<name>A0A5N6P930_9ASTR</name>
<dbReference type="InterPro" id="IPR019787">
    <property type="entry name" value="Znf_PHD-finger"/>
</dbReference>
<dbReference type="GO" id="GO:0042393">
    <property type="term" value="F:histone binding"/>
    <property type="evidence" value="ECO:0007669"/>
    <property type="project" value="TreeGrafter"/>
</dbReference>
<dbReference type="Gene3D" id="3.30.70.330">
    <property type="match status" value="1"/>
</dbReference>
<evidence type="ECO:0000256" key="4">
    <source>
        <dbReference type="ARBA" id="ARBA00022771"/>
    </source>
</evidence>
<dbReference type="GO" id="GO:0005634">
    <property type="term" value="C:nucleus"/>
    <property type="evidence" value="ECO:0007669"/>
    <property type="project" value="UniProtKB-SubCell"/>
</dbReference>
<dbReference type="PROSITE" id="PS50016">
    <property type="entry name" value="ZF_PHD_2"/>
    <property type="match status" value="2"/>
</dbReference>
<comment type="subcellular location">
    <subcellularLocation>
        <location evidence="1">Nucleus</location>
    </subcellularLocation>
</comment>
<gene>
    <name evidence="15" type="ORF">E3N88_13228</name>
</gene>
<dbReference type="Pfam" id="PF00628">
    <property type="entry name" value="PHD"/>
    <property type="match status" value="1"/>
</dbReference>
<evidence type="ECO:0000259" key="14">
    <source>
        <dbReference type="PROSITE" id="PS51186"/>
    </source>
</evidence>
<dbReference type="InterPro" id="IPR011011">
    <property type="entry name" value="Znf_FYVE_PHD"/>
</dbReference>
<comment type="caution">
    <text evidence="15">The sequence shown here is derived from an EMBL/GenBank/DDBJ whole genome shotgun (WGS) entry which is preliminary data.</text>
</comment>
<dbReference type="SUPFAM" id="SSF54928">
    <property type="entry name" value="RNA-binding domain, RBD"/>
    <property type="match status" value="1"/>
</dbReference>
<dbReference type="GO" id="GO:0008270">
    <property type="term" value="F:zinc ion binding"/>
    <property type="evidence" value="ECO:0007669"/>
    <property type="project" value="UniProtKB-KW"/>
</dbReference>
<keyword evidence="7" id="KW-0508">mRNA splicing</keyword>
<keyword evidence="2" id="KW-0507">mRNA processing</keyword>
<dbReference type="PROSITE" id="PS01359">
    <property type="entry name" value="ZF_PHD_1"/>
    <property type="match status" value="2"/>
</dbReference>
<dbReference type="PANTHER" id="PTHR47025">
    <property type="entry name" value="AUTOIMMUNE REGULATOR"/>
    <property type="match status" value="1"/>
</dbReference>
<feature type="compositionally biased region" description="Basic and acidic residues" evidence="11">
    <location>
        <begin position="10"/>
        <end position="25"/>
    </location>
</feature>
<dbReference type="AlphaFoldDB" id="A0A5N6P930"/>
<keyword evidence="16" id="KW-1185">Reference proteome</keyword>
<evidence type="ECO:0000259" key="12">
    <source>
        <dbReference type="PROSITE" id="PS50016"/>
    </source>
</evidence>
<evidence type="ECO:0000256" key="1">
    <source>
        <dbReference type="ARBA" id="ARBA00004123"/>
    </source>
</evidence>
<dbReference type="GO" id="GO:0000977">
    <property type="term" value="F:RNA polymerase II transcription regulatory region sequence-specific DNA binding"/>
    <property type="evidence" value="ECO:0007669"/>
    <property type="project" value="TreeGrafter"/>
</dbReference>
<feature type="domain" description="N-acetyltransferase" evidence="14">
    <location>
        <begin position="965"/>
        <end position="1114"/>
    </location>
</feature>
<dbReference type="GO" id="GO:0008380">
    <property type="term" value="P:RNA splicing"/>
    <property type="evidence" value="ECO:0007669"/>
    <property type="project" value="UniProtKB-KW"/>
</dbReference>
<dbReference type="InterPro" id="IPR019786">
    <property type="entry name" value="Zinc_finger_PHD-type_CS"/>
</dbReference>